<evidence type="ECO:0000313" key="12">
    <source>
        <dbReference type="EMBL" id="CAE0361450.1"/>
    </source>
</evidence>
<dbReference type="PANTHER" id="PTHR13140">
    <property type="entry name" value="MYOSIN"/>
    <property type="match status" value="1"/>
</dbReference>
<feature type="region of interest" description="Disordered" evidence="8">
    <location>
        <begin position="1040"/>
        <end position="1072"/>
    </location>
</feature>
<dbReference type="GO" id="GO:0016459">
    <property type="term" value="C:myosin complex"/>
    <property type="evidence" value="ECO:0007669"/>
    <property type="project" value="UniProtKB-KW"/>
</dbReference>
<evidence type="ECO:0000313" key="13">
    <source>
        <dbReference type="EMBL" id="CAE0361451.1"/>
    </source>
</evidence>
<dbReference type="InterPro" id="IPR027417">
    <property type="entry name" value="P-loop_NTPase"/>
</dbReference>
<dbReference type="GO" id="GO:0016020">
    <property type="term" value="C:membrane"/>
    <property type="evidence" value="ECO:0007669"/>
    <property type="project" value="TreeGrafter"/>
</dbReference>
<evidence type="ECO:0000259" key="9">
    <source>
        <dbReference type="PROSITE" id="PS50003"/>
    </source>
</evidence>
<dbReference type="SMART" id="SM00233">
    <property type="entry name" value="PH"/>
    <property type="match status" value="1"/>
</dbReference>
<dbReference type="PROSITE" id="PS01159">
    <property type="entry name" value="WW_DOMAIN_1"/>
    <property type="match status" value="1"/>
</dbReference>
<evidence type="ECO:0000256" key="5">
    <source>
        <dbReference type="ARBA" id="ARBA00023203"/>
    </source>
</evidence>
<dbReference type="SUPFAM" id="SSF50729">
    <property type="entry name" value="PH domain-like"/>
    <property type="match status" value="1"/>
</dbReference>
<dbReference type="GO" id="GO:0005737">
    <property type="term" value="C:cytoplasm"/>
    <property type="evidence" value="ECO:0007669"/>
    <property type="project" value="TreeGrafter"/>
</dbReference>
<dbReference type="InterPro" id="IPR036961">
    <property type="entry name" value="Kinesin_motor_dom_sf"/>
</dbReference>
<sequence>MSSGSRRSVSQRLMRAPAVGIGTKIWLEVSDKERMYVSAKVVRQENTVIICEDEEGNERTFDMGFGELYIQNEEKNYEDMTAMQHLHEPGMLENVRCRILQTKKQPYTYMGTVLVAMNPLEPVSQPTVNEYAGSSFGSIPPHPYAVAELAFARLGDPGPNAKNQACIVSGESGAGKTESSKIVVRYLSERSGGASDLAQKVKATSPVLEAFGNAATTRNPNSSRFGKFLKLLFDCSDKSQSAQLVGGELETYLLEKSRVARQSPGESNFHALHMVCTDRKDALCGGTAPLRYIPRQVQVYGRDDKPKYPHVQVAVDAVLLGNSQDSEQVWRLLGAVLALGDMDISGDDHQSFIDPGSAAIMRLSTCLAFDSADQQGRAKLCKLLTHRIVATRGEIIATPRDAKNARLAADALARNMYAQCFQGLVSKCNAALGSQAAKSQKIKFIGILDVFGFEQFSVNVFDTLLINFANECLQQHFCDAIFEAELRLFEEEGIDTPEITAPPDSSATIELLAGRSASAPGIIRILDAQAIAGGKSSADSDAAFLAKVHSTHGRHASLARTHPKDKRTQFAIHHYADAVAYTVIGVDSWTEANVDTVPEGLAEIIQIHAGHGFARDALCAISISTPDSASKSATSKKKRQTSVAAGFASSMTKLRETLSATDSAFIRCVKPTPKMIPGQVDEKSCCAQLRALGLLAACEVLKVGLPTRVAYDDIFKKLPPSAITILQGEEKETIVAVALAAFEVPTEAYRLGRTRVFFPASAMGVIHKLLAFDPQQDRERYAVIEQRLKQAKENAGQARKCAKEARDFFRMAEADAQRADDALREFQQQREASATISGDDSAPLHRLASASGAKRAADLAERCASDAERFAADSAKLVAASSDISEAKQFSTDAAQAAIKARTAANKAKVLYNDIEPRATTGDAARVKAWETASELGDLSKSGVLGQCSAAADAAVKAAARLQLDNAQKSRDLAQNLAREAARQAQEVGRMLEVAKKAEEGVVGQAHELANAETQAAKACDIARTAYDALRQHCVDKALPQAQEKKSNSSTRRPIASVRISSGERAAVPSMRSGLPVTQEDEILTIEEAAPGIESPLPSGEERTPPGWEAHWDDNYGLYYYFNTVSGETQWEPPTRPARSSTQIDASTVAAALERNSDAPSWLPAPEEDYSSQVQKRTSVKRRSSFGSVAEQPPPPQHRAAAYSASAMAELATQRREGYLMKQGKWTSRWKPRWFVLEDSYLEYFEKKQHAYGRGGDKKQGKSKAEKLMRLEAKSITSFTDTENCFCVSTGSVSWFLVAPNEREMAEWISHINAHILSLRNDISNTDTGTDIARASFGSGGSSSSDFFEYARIAPDLDFVQVRTHASPGAPLTGQRLRPGDVVEITRKLELQGSTYVRLADFGWAPWLDPDASRPCFIPLEGGNASVPESLDPGKPAKFRLFKGTLPVPLLRGPTHYGQAHGESAIQGEIFEFIAQYTHAATPEPGFERDAYATFFKLSDGRGWAPLKDPNPPHRFLFEKVSAKASETQSRASTRRFSRFLG</sequence>
<evidence type="ECO:0000259" key="10">
    <source>
        <dbReference type="PROSITE" id="PS50020"/>
    </source>
</evidence>
<evidence type="ECO:0000256" key="1">
    <source>
        <dbReference type="ARBA" id="ARBA00022741"/>
    </source>
</evidence>
<dbReference type="PRINTS" id="PR00193">
    <property type="entry name" value="MYOSINHEAVY"/>
</dbReference>
<name>A0A6S8A7R9_9STRA</name>
<gene>
    <name evidence="12" type="ORF">ALAG00032_LOCUS2183</name>
    <name evidence="13" type="ORF">ALAG00032_LOCUS2184</name>
</gene>
<keyword evidence="1 6" id="KW-0547">Nucleotide-binding</keyword>
<dbReference type="InterPro" id="IPR001609">
    <property type="entry name" value="Myosin_head_motor_dom-like"/>
</dbReference>
<dbReference type="Gene3D" id="1.10.10.820">
    <property type="match status" value="1"/>
</dbReference>
<dbReference type="CDD" id="cd00201">
    <property type="entry name" value="WW"/>
    <property type="match status" value="1"/>
</dbReference>
<dbReference type="Gene3D" id="3.40.850.10">
    <property type="entry name" value="Kinesin motor domain"/>
    <property type="match status" value="1"/>
</dbReference>
<keyword evidence="5 6" id="KW-0009">Actin-binding</keyword>
<feature type="domain" description="PH" evidence="9">
    <location>
        <begin position="1213"/>
        <end position="1317"/>
    </location>
</feature>
<evidence type="ECO:0000256" key="4">
    <source>
        <dbReference type="ARBA" id="ARBA00023175"/>
    </source>
</evidence>
<dbReference type="Gene3D" id="2.30.29.30">
    <property type="entry name" value="Pleckstrin-homology domain (PH domain)/Phosphotyrosine-binding domain (PTB)"/>
    <property type="match status" value="1"/>
</dbReference>
<dbReference type="PROSITE" id="PS51456">
    <property type="entry name" value="MYOSIN_MOTOR"/>
    <property type="match status" value="1"/>
</dbReference>
<dbReference type="SMART" id="SM00242">
    <property type="entry name" value="MYSc"/>
    <property type="match status" value="1"/>
</dbReference>
<keyword evidence="4 6" id="KW-0505">Motor protein</keyword>
<dbReference type="SUPFAM" id="SSF52540">
    <property type="entry name" value="P-loop containing nucleoside triphosphate hydrolases"/>
    <property type="match status" value="1"/>
</dbReference>
<reference evidence="13" key="1">
    <citation type="submission" date="2021-01" db="EMBL/GenBank/DDBJ databases">
        <authorList>
            <person name="Corre E."/>
            <person name="Pelletier E."/>
            <person name="Niang G."/>
            <person name="Scheremetjew M."/>
            <person name="Finn R."/>
            <person name="Kale V."/>
            <person name="Holt S."/>
            <person name="Cochrane G."/>
            <person name="Meng A."/>
            <person name="Brown T."/>
            <person name="Cohen L."/>
        </authorList>
    </citation>
    <scope>NUCLEOTIDE SEQUENCE</scope>
    <source>
        <strain evidence="13">CCMP1510</strain>
    </source>
</reference>
<dbReference type="Pfam" id="PF00397">
    <property type="entry name" value="WW"/>
    <property type="match status" value="1"/>
</dbReference>
<protein>
    <submittedName>
        <fullName evidence="13">Uncharacterized protein</fullName>
    </submittedName>
</protein>
<evidence type="ECO:0000256" key="7">
    <source>
        <dbReference type="SAM" id="Coils"/>
    </source>
</evidence>
<feature type="binding site" evidence="6">
    <location>
        <begin position="170"/>
        <end position="177"/>
    </location>
    <ligand>
        <name>ATP</name>
        <dbReference type="ChEBI" id="CHEBI:30616"/>
    </ligand>
</feature>
<evidence type="ECO:0000256" key="8">
    <source>
        <dbReference type="SAM" id="MobiDB-lite"/>
    </source>
</evidence>
<dbReference type="GO" id="GO:0005524">
    <property type="term" value="F:ATP binding"/>
    <property type="evidence" value="ECO:0007669"/>
    <property type="project" value="UniProtKB-UniRule"/>
</dbReference>
<dbReference type="Gene3D" id="1.20.58.530">
    <property type="match status" value="1"/>
</dbReference>
<dbReference type="Gene3D" id="1.20.5.4820">
    <property type="match status" value="1"/>
</dbReference>
<comment type="similarity">
    <text evidence="6">Belongs to the TRAFAC class myosin-kinesin ATPase superfamily. Myosin family.</text>
</comment>
<dbReference type="SMART" id="SM00456">
    <property type="entry name" value="WW"/>
    <property type="match status" value="1"/>
</dbReference>
<evidence type="ECO:0000256" key="3">
    <source>
        <dbReference type="ARBA" id="ARBA00023123"/>
    </source>
</evidence>
<feature type="domain" description="Myosin motor" evidence="11">
    <location>
        <begin position="75"/>
        <end position="771"/>
    </location>
</feature>
<keyword evidence="3 6" id="KW-0518">Myosin</keyword>
<feature type="region of interest" description="Disordered" evidence="8">
    <location>
        <begin position="1153"/>
        <end position="1198"/>
    </location>
</feature>
<dbReference type="GO" id="GO:0000146">
    <property type="term" value="F:microfilament motor activity"/>
    <property type="evidence" value="ECO:0007669"/>
    <property type="project" value="TreeGrafter"/>
</dbReference>
<dbReference type="GO" id="GO:0007015">
    <property type="term" value="P:actin filament organization"/>
    <property type="evidence" value="ECO:0007669"/>
    <property type="project" value="TreeGrafter"/>
</dbReference>
<evidence type="ECO:0000256" key="6">
    <source>
        <dbReference type="PROSITE-ProRule" id="PRU00782"/>
    </source>
</evidence>
<keyword evidence="7" id="KW-0175">Coiled coil</keyword>
<evidence type="ECO:0000256" key="2">
    <source>
        <dbReference type="ARBA" id="ARBA00022840"/>
    </source>
</evidence>
<dbReference type="PROSITE" id="PS50020">
    <property type="entry name" value="WW_DOMAIN_2"/>
    <property type="match status" value="1"/>
</dbReference>
<keyword evidence="2 6" id="KW-0067">ATP-binding</keyword>
<dbReference type="PANTHER" id="PTHR13140:SF845">
    <property type="entry name" value="MYOSIN-LIKE PROTEIN"/>
    <property type="match status" value="1"/>
</dbReference>
<dbReference type="Gene3D" id="1.20.120.720">
    <property type="entry name" value="Myosin VI head, motor domain, U50 subdomain"/>
    <property type="match status" value="1"/>
</dbReference>
<dbReference type="GO" id="GO:0051015">
    <property type="term" value="F:actin filament binding"/>
    <property type="evidence" value="ECO:0007669"/>
    <property type="project" value="TreeGrafter"/>
</dbReference>
<dbReference type="EMBL" id="HBIJ01003148">
    <property type="protein sequence ID" value="CAE0361451.1"/>
    <property type="molecule type" value="Transcribed_RNA"/>
</dbReference>
<accession>A0A6S8A7R9</accession>
<organism evidence="13">
    <name type="scientific">Aureoumbra lagunensis</name>
    <dbReference type="NCBI Taxonomy" id="44058"/>
    <lineage>
        <taxon>Eukaryota</taxon>
        <taxon>Sar</taxon>
        <taxon>Stramenopiles</taxon>
        <taxon>Ochrophyta</taxon>
        <taxon>Pelagophyceae</taxon>
        <taxon>Pelagomonadales</taxon>
        <taxon>Aureoumbra</taxon>
    </lineage>
</organism>
<dbReference type="InterPro" id="IPR001202">
    <property type="entry name" value="WW_dom"/>
</dbReference>
<feature type="region of interest" description="Actin-binding" evidence="6">
    <location>
        <begin position="651"/>
        <end position="673"/>
    </location>
</feature>
<evidence type="ECO:0000259" key="11">
    <source>
        <dbReference type="PROSITE" id="PS51456"/>
    </source>
</evidence>
<proteinExistence type="inferred from homology"/>
<dbReference type="Pfam" id="PF00063">
    <property type="entry name" value="Myosin_head"/>
    <property type="match status" value="1"/>
</dbReference>
<dbReference type="EMBL" id="HBIJ01003147">
    <property type="protein sequence ID" value="CAE0361450.1"/>
    <property type="molecule type" value="Transcribed_RNA"/>
</dbReference>
<dbReference type="InterPro" id="IPR001849">
    <property type="entry name" value="PH_domain"/>
</dbReference>
<dbReference type="Gene3D" id="2.20.70.10">
    <property type="match status" value="1"/>
</dbReference>
<dbReference type="PROSITE" id="PS50003">
    <property type="entry name" value="PH_DOMAIN"/>
    <property type="match status" value="1"/>
</dbReference>
<feature type="coiled-coil region" evidence="7">
    <location>
        <begin position="957"/>
        <end position="987"/>
    </location>
</feature>
<dbReference type="InterPro" id="IPR011993">
    <property type="entry name" value="PH-like_dom_sf"/>
</dbReference>
<dbReference type="Pfam" id="PF00169">
    <property type="entry name" value="PH"/>
    <property type="match status" value="1"/>
</dbReference>
<feature type="domain" description="WW" evidence="10">
    <location>
        <begin position="1102"/>
        <end position="1136"/>
    </location>
</feature>